<feature type="transmembrane region" description="Helical" evidence="10">
    <location>
        <begin position="179"/>
        <end position="200"/>
    </location>
</feature>
<dbReference type="PANTHER" id="PTHR10110">
    <property type="entry name" value="SODIUM/HYDROGEN EXCHANGER"/>
    <property type="match status" value="1"/>
</dbReference>
<dbReference type="InterPro" id="IPR018422">
    <property type="entry name" value="Cation/H_exchanger_CPA1"/>
</dbReference>
<comment type="similarity">
    <text evidence="10">Belongs to the monovalent cation:proton antiporter 1 (CPA1) transporter (TC 2.A.36) family.</text>
</comment>
<comment type="subcellular location">
    <subcellularLocation>
        <location evidence="1 10">Cell membrane</location>
        <topology evidence="1 10">Multi-pass membrane protein</topology>
    </subcellularLocation>
</comment>
<feature type="transmembrane region" description="Helical" evidence="10">
    <location>
        <begin position="341"/>
        <end position="363"/>
    </location>
</feature>
<keyword evidence="7 10" id="KW-0406">Ion transport</keyword>
<dbReference type="EMBL" id="JBHSKF010000005">
    <property type="protein sequence ID" value="MFC5288103.1"/>
    <property type="molecule type" value="Genomic_DNA"/>
</dbReference>
<evidence type="ECO:0000256" key="3">
    <source>
        <dbReference type="ARBA" id="ARBA00022475"/>
    </source>
</evidence>
<organism evidence="12 13">
    <name type="scientific">Actinokineospora guangxiensis</name>
    <dbReference type="NCBI Taxonomy" id="1490288"/>
    <lineage>
        <taxon>Bacteria</taxon>
        <taxon>Bacillati</taxon>
        <taxon>Actinomycetota</taxon>
        <taxon>Actinomycetes</taxon>
        <taxon>Pseudonocardiales</taxon>
        <taxon>Pseudonocardiaceae</taxon>
        <taxon>Actinokineospora</taxon>
    </lineage>
</organism>
<evidence type="ECO:0000256" key="9">
    <source>
        <dbReference type="ARBA" id="ARBA00023201"/>
    </source>
</evidence>
<evidence type="ECO:0000256" key="2">
    <source>
        <dbReference type="ARBA" id="ARBA00022448"/>
    </source>
</evidence>
<evidence type="ECO:0000256" key="1">
    <source>
        <dbReference type="ARBA" id="ARBA00004651"/>
    </source>
</evidence>
<feature type="transmembrane region" description="Helical" evidence="10">
    <location>
        <begin position="54"/>
        <end position="76"/>
    </location>
</feature>
<feature type="transmembrane region" description="Helical" evidence="10">
    <location>
        <begin position="295"/>
        <end position="320"/>
    </location>
</feature>
<comment type="caution">
    <text evidence="12">The sequence shown here is derived from an EMBL/GenBank/DDBJ whole genome shotgun (WGS) entry which is preliminary data.</text>
</comment>
<feature type="transmembrane region" description="Helical" evidence="10">
    <location>
        <begin position="220"/>
        <end position="245"/>
    </location>
</feature>
<dbReference type="InterPro" id="IPR006153">
    <property type="entry name" value="Cation/H_exchanger_TM"/>
</dbReference>
<feature type="transmembrane region" description="Helical" evidence="10">
    <location>
        <begin position="265"/>
        <end position="283"/>
    </location>
</feature>
<feature type="transmembrane region" description="Helical" evidence="10">
    <location>
        <begin position="375"/>
        <end position="396"/>
    </location>
</feature>
<keyword evidence="4 10" id="KW-0812">Transmembrane</keyword>
<keyword evidence="2 10" id="KW-0813">Transport</keyword>
<keyword evidence="10" id="KW-0050">Antiport</keyword>
<evidence type="ECO:0000256" key="6">
    <source>
        <dbReference type="ARBA" id="ARBA00023053"/>
    </source>
</evidence>
<comment type="function">
    <text evidence="10">Na(+)/H(+) antiporter that extrudes sodium in exchange for external protons.</text>
</comment>
<evidence type="ECO:0000313" key="12">
    <source>
        <dbReference type="EMBL" id="MFC5288103.1"/>
    </source>
</evidence>
<keyword evidence="9 10" id="KW-0739">Sodium transport</keyword>
<evidence type="ECO:0000256" key="7">
    <source>
        <dbReference type="ARBA" id="ARBA00023065"/>
    </source>
</evidence>
<keyword evidence="6 10" id="KW-0915">Sodium</keyword>
<accession>A0ABW0EP42</accession>
<proteinExistence type="inferred from homology"/>
<keyword evidence="8 10" id="KW-0472">Membrane</keyword>
<dbReference type="NCBIfam" id="TIGR00831">
    <property type="entry name" value="a_cpa1"/>
    <property type="match status" value="1"/>
</dbReference>
<evidence type="ECO:0000256" key="4">
    <source>
        <dbReference type="ARBA" id="ARBA00022692"/>
    </source>
</evidence>
<keyword evidence="13" id="KW-1185">Reference proteome</keyword>
<evidence type="ECO:0000259" key="11">
    <source>
        <dbReference type="Pfam" id="PF00999"/>
    </source>
</evidence>
<feature type="domain" description="Cation/H+ exchanger transmembrane" evidence="11">
    <location>
        <begin position="16"/>
        <end position="401"/>
    </location>
</feature>
<keyword evidence="5 10" id="KW-1133">Transmembrane helix</keyword>
<dbReference type="PANTHER" id="PTHR10110:SF86">
    <property type="entry name" value="SODIUM_HYDROGEN EXCHANGER 7"/>
    <property type="match status" value="1"/>
</dbReference>
<gene>
    <name evidence="12" type="ORF">ACFPM7_13670</name>
</gene>
<protein>
    <submittedName>
        <fullName evidence="12">Na+/H+ antiporter</fullName>
    </submittedName>
</protein>
<evidence type="ECO:0000313" key="13">
    <source>
        <dbReference type="Proteomes" id="UP001596157"/>
    </source>
</evidence>
<evidence type="ECO:0000256" key="8">
    <source>
        <dbReference type="ARBA" id="ARBA00023136"/>
    </source>
</evidence>
<dbReference type="InterPro" id="IPR004705">
    <property type="entry name" value="Cation/H_exchanger_CPA1_bac"/>
</dbReference>
<reference evidence="13" key="1">
    <citation type="journal article" date="2019" name="Int. J. Syst. Evol. Microbiol.">
        <title>The Global Catalogue of Microorganisms (GCM) 10K type strain sequencing project: providing services to taxonomists for standard genome sequencing and annotation.</title>
        <authorList>
            <consortium name="The Broad Institute Genomics Platform"/>
            <consortium name="The Broad Institute Genome Sequencing Center for Infectious Disease"/>
            <person name="Wu L."/>
            <person name="Ma J."/>
        </authorList>
    </citation>
    <scope>NUCLEOTIDE SEQUENCE [LARGE SCALE GENOMIC DNA]</scope>
    <source>
        <strain evidence="13">CCUG 59778</strain>
    </source>
</reference>
<dbReference type="Gene3D" id="6.10.140.1330">
    <property type="match status" value="1"/>
</dbReference>
<keyword evidence="3 10" id="KW-1003">Cell membrane</keyword>
<evidence type="ECO:0000256" key="10">
    <source>
        <dbReference type="RuleBase" id="RU366002"/>
    </source>
</evidence>
<feature type="transmembrane region" description="Helical" evidence="10">
    <location>
        <begin position="83"/>
        <end position="106"/>
    </location>
</feature>
<feature type="transmembrane region" description="Helical" evidence="10">
    <location>
        <begin position="31"/>
        <end position="48"/>
    </location>
</feature>
<dbReference type="Pfam" id="PF00999">
    <property type="entry name" value="Na_H_Exchanger"/>
    <property type="match status" value="1"/>
</dbReference>
<dbReference type="RefSeq" id="WP_378247713.1">
    <property type="nucleotide sequence ID" value="NZ_JBHSKF010000005.1"/>
</dbReference>
<feature type="transmembrane region" description="Helical" evidence="10">
    <location>
        <begin position="6"/>
        <end position="24"/>
    </location>
</feature>
<feature type="transmembrane region" description="Helical" evidence="10">
    <location>
        <begin position="151"/>
        <end position="170"/>
    </location>
</feature>
<evidence type="ECO:0000256" key="5">
    <source>
        <dbReference type="ARBA" id="ARBA00022989"/>
    </source>
</evidence>
<sequence length="522" mass="54607">METLLVGLGLMLGAVVLVGVGDRLRLPWPALMVLLGGAVALVPLPHGVHVDPELILPLFLPPLLYATAQRTSWALFRARWRAILAFAVALVVATVAATAAAAYLLIPGITLTAAVALGAMVSPPDPVAVESVAGRVKIPRRMLSVLQSEGLFNDAAALVIFQVAIAATVAGEDLEFGGLLLRFVAGAAAAVLIGLGVAWVGGRVLARFTDTTGRSALTLVLPFAVYVFAEEVGASGVVAVVVLALQLRSRSEADAAAERLVQRSFWDVVELLVTGVAFGLVGLEIRTVVAEAGPALGGMLADAAVVCAVVVAVRVLWMLLAWRGLRRRGDPDAAPRTGREVVVFSWCGMRGLATLALALSLPATTASGAPFPARAELTVIACSVLVVTLLFAGLTLPTLVKLVGVADECDAEEAAERVVAVRAKKAAMRTVAQHDLPEEMAAVVRERLGRLAAVLQGEPESAEDRDRLAALRQGREVVRDVQAAALAAARAEVLAARREPGVDPEAADRVLRRLDLRTVLLE</sequence>
<name>A0ABW0EP42_9PSEU</name>
<dbReference type="Proteomes" id="UP001596157">
    <property type="component" value="Unassembled WGS sequence"/>
</dbReference>